<dbReference type="GO" id="GO:0006520">
    <property type="term" value="P:amino acid metabolic process"/>
    <property type="evidence" value="ECO:0007669"/>
    <property type="project" value="TreeGrafter"/>
</dbReference>
<sequence length="387" mass="43587">MAGFENSKKSDSDSKKIECLSDAVINLDQGDPTVFQEYWMKMKDTCTVVIQGWELMSYFSDTTNVCWFLEPELAKAIKALHNAIGNAATEERYIVVGTGSSQLCQAALFALSSLSEVKPVSVVAAAPYYSTYVEEASYVQSKLYKWEGDARTFDKNGPYIEMVTSPNNPDGTIREPVVNGSEGGKVIHDFAYYWPHYTPITRCQDQDLMLFTFSKITGHAGSRIGWALVKDIEVAKKMVQYLTINSIGVSKESQTRATTILNEITKTCRTKSESFFEYGSEKMKLRWERLREVVESGDIFTLPNYPQAFCNFFGKTISPSPGFAWLGCKEERDLGCFLKEKKVLTRGGDRCGSDKKHVRVSMLGRDDDFDVFLHRLATIEDLKCIDP</sequence>
<dbReference type="AlphaFoldDB" id="V4K9U2"/>
<keyword evidence="3" id="KW-0032">Aminotransferase</keyword>
<dbReference type="InterPro" id="IPR037029">
    <property type="entry name" value="Alliinase_N_sf"/>
</dbReference>
<dbReference type="SUPFAM" id="SSF53383">
    <property type="entry name" value="PLP-dependent transferases"/>
    <property type="match status" value="1"/>
</dbReference>
<reference evidence="6 7" key="1">
    <citation type="journal article" date="2013" name="Front. Plant Sci.">
        <title>The Reference Genome of the Halophytic Plant Eutrema salsugineum.</title>
        <authorList>
            <person name="Yang R."/>
            <person name="Jarvis D.E."/>
            <person name="Chen H."/>
            <person name="Beilstein M.A."/>
            <person name="Grimwood J."/>
            <person name="Jenkins J."/>
            <person name="Shu S."/>
            <person name="Prochnik S."/>
            <person name="Xin M."/>
            <person name="Ma C."/>
            <person name="Schmutz J."/>
            <person name="Wing R.A."/>
            <person name="Mitchell-Olds T."/>
            <person name="Schumaker K.S."/>
            <person name="Wang X."/>
        </authorList>
    </citation>
    <scope>NUCLEOTIDE SEQUENCE [LARGE SCALE GENOMIC DNA]</scope>
</reference>
<evidence type="ECO:0000259" key="5">
    <source>
        <dbReference type="Pfam" id="PF04864"/>
    </source>
</evidence>
<dbReference type="Gene3D" id="2.10.25.30">
    <property type="entry name" value="EGF-like, alliinase"/>
    <property type="match status" value="1"/>
</dbReference>
<dbReference type="InterPro" id="IPR050478">
    <property type="entry name" value="Ethylene_sulfur-biosynth"/>
</dbReference>
<evidence type="ECO:0000313" key="7">
    <source>
        <dbReference type="Proteomes" id="UP000030689"/>
    </source>
</evidence>
<gene>
    <name evidence="6" type="ORF">EUTSA_v10009685mg</name>
</gene>
<dbReference type="eggNOG" id="ENOG502QTGD">
    <property type="taxonomic scope" value="Eukaryota"/>
</dbReference>
<evidence type="ECO:0000313" key="6">
    <source>
        <dbReference type="EMBL" id="ESQ34450.1"/>
    </source>
</evidence>
<dbReference type="PANTHER" id="PTHR43795">
    <property type="entry name" value="BIFUNCTIONAL ASPARTATE AMINOTRANSFERASE AND GLUTAMATE/ASPARTATE-PREPHENATE AMINOTRANSFERASE-RELATED"/>
    <property type="match status" value="1"/>
</dbReference>
<name>V4K9U2_EUTSA</name>
<dbReference type="GO" id="GO:0080022">
    <property type="term" value="P:primary root development"/>
    <property type="evidence" value="ECO:0007669"/>
    <property type="project" value="EnsemblPlants"/>
</dbReference>
<dbReference type="OrthoDB" id="2020362at2759"/>
<keyword evidence="4" id="KW-0663">Pyridoxal phosphate</keyword>
<feature type="domain" description="Alliinase C-terminal" evidence="5">
    <location>
        <begin position="25"/>
        <end position="379"/>
    </location>
</feature>
<keyword evidence="7" id="KW-1185">Reference proteome</keyword>
<organism evidence="6 7">
    <name type="scientific">Eutrema salsugineum</name>
    <name type="common">Saltwater cress</name>
    <name type="synonym">Sisymbrium salsugineum</name>
    <dbReference type="NCBI Taxonomy" id="72664"/>
    <lineage>
        <taxon>Eukaryota</taxon>
        <taxon>Viridiplantae</taxon>
        <taxon>Streptophyta</taxon>
        <taxon>Embryophyta</taxon>
        <taxon>Tracheophyta</taxon>
        <taxon>Spermatophyta</taxon>
        <taxon>Magnoliopsida</taxon>
        <taxon>eudicotyledons</taxon>
        <taxon>Gunneridae</taxon>
        <taxon>Pentapetalae</taxon>
        <taxon>rosids</taxon>
        <taxon>malvids</taxon>
        <taxon>Brassicales</taxon>
        <taxon>Brassicaceae</taxon>
        <taxon>Eutremeae</taxon>
        <taxon>Eutrema</taxon>
    </lineage>
</organism>
<dbReference type="GO" id="GO:0009723">
    <property type="term" value="P:response to ethylene"/>
    <property type="evidence" value="ECO:0007669"/>
    <property type="project" value="EnsemblPlants"/>
</dbReference>
<evidence type="ECO:0000256" key="2">
    <source>
        <dbReference type="ARBA" id="ARBA00006312"/>
    </source>
</evidence>
<dbReference type="CDD" id="cd00609">
    <property type="entry name" value="AAT_like"/>
    <property type="match status" value="1"/>
</dbReference>
<dbReference type="STRING" id="72664.V4K9U2"/>
<dbReference type="PANTHER" id="PTHR43795:SF15">
    <property type="entry name" value="TRYPTOPHAN AMINOTRANSFERASE-RELATED PROTEIN 1"/>
    <property type="match status" value="1"/>
</dbReference>
<protein>
    <recommendedName>
        <fullName evidence="5">Alliinase C-terminal domain-containing protein</fullName>
    </recommendedName>
</protein>
<accession>V4K9U2</accession>
<comment type="cofactor">
    <cofactor evidence="1">
        <name>pyridoxal 5'-phosphate</name>
        <dbReference type="ChEBI" id="CHEBI:597326"/>
    </cofactor>
</comment>
<dbReference type="GO" id="GO:0016846">
    <property type="term" value="F:carbon-sulfur lyase activity"/>
    <property type="evidence" value="ECO:0007669"/>
    <property type="project" value="InterPro"/>
</dbReference>
<evidence type="ECO:0000256" key="3">
    <source>
        <dbReference type="ARBA" id="ARBA00022576"/>
    </source>
</evidence>
<proteinExistence type="inferred from homology"/>
<dbReference type="InterPro" id="IPR015424">
    <property type="entry name" value="PyrdxlP-dep_Trfase"/>
</dbReference>
<dbReference type="Pfam" id="PF04864">
    <property type="entry name" value="Alliinase_C"/>
    <property type="match status" value="1"/>
</dbReference>
<dbReference type="FunFam" id="3.40.640.10:FF:000093">
    <property type="entry name" value="L-tryptophan--pyruvate aminotransferase 1"/>
    <property type="match status" value="1"/>
</dbReference>
<dbReference type="Gramene" id="ESQ34450">
    <property type="protein sequence ID" value="ESQ34450"/>
    <property type="gene ID" value="EUTSA_v10009685mg"/>
</dbReference>
<dbReference type="Proteomes" id="UP000030689">
    <property type="component" value="Unassembled WGS sequence"/>
</dbReference>
<dbReference type="InterPro" id="IPR015421">
    <property type="entry name" value="PyrdxlP-dep_Trfase_major"/>
</dbReference>
<dbReference type="GO" id="GO:0008483">
    <property type="term" value="F:transaminase activity"/>
    <property type="evidence" value="ECO:0007669"/>
    <property type="project" value="UniProtKB-KW"/>
</dbReference>
<evidence type="ECO:0000256" key="4">
    <source>
        <dbReference type="ARBA" id="ARBA00022898"/>
    </source>
</evidence>
<dbReference type="Gene3D" id="3.40.640.10">
    <property type="entry name" value="Type I PLP-dependent aspartate aminotransferase-like (Major domain)"/>
    <property type="match status" value="1"/>
</dbReference>
<dbReference type="Gene3D" id="3.90.1150.10">
    <property type="entry name" value="Aspartate Aminotransferase, domain 1"/>
    <property type="match status" value="1"/>
</dbReference>
<evidence type="ECO:0000256" key="1">
    <source>
        <dbReference type="ARBA" id="ARBA00001933"/>
    </source>
</evidence>
<comment type="similarity">
    <text evidence="2">Belongs to the alliinase family.</text>
</comment>
<dbReference type="KEGG" id="eus:EUTSA_v10009685mg"/>
<dbReference type="EMBL" id="KI517683">
    <property type="protein sequence ID" value="ESQ34450.1"/>
    <property type="molecule type" value="Genomic_DNA"/>
</dbReference>
<dbReference type="InterPro" id="IPR015422">
    <property type="entry name" value="PyrdxlP-dep_Trfase_small"/>
</dbReference>
<keyword evidence="3" id="KW-0808">Transferase</keyword>
<dbReference type="InterPro" id="IPR006948">
    <property type="entry name" value="Alliinase_C"/>
</dbReference>
<dbReference type="GO" id="GO:0010588">
    <property type="term" value="P:cotyledon vascular tissue pattern formation"/>
    <property type="evidence" value="ECO:0007669"/>
    <property type="project" value="EnsemblPlants"/>
</dbReference>
<dbReference type="OMA" id="FAQRCMA"/>